<reference evidence="3" key="1">
    <citation type="submission" date="2016-10" db="EMBL/GenBank/DDBJ databases">
        <authorList>
            <person name="Varghese N."/>
            <person name="Submissions S."/>
        </authorList>
    </citation>
    <scope>NUCLEOTIDE SEQUENCE [LARGE SCALE GENOMIC DNA]</scope>
    <source>
        <strain evidence="3">DSM 17724</strain>
    </source>
</reference>
<evidence type="ECO:0000313" key="2">
    <source>
        <dbReference type="EMBL" id="SEW48356.1"/>
    </source>
</evidence>
<organism evidence="2 3">
    <name type="scientific">Chryseobacterium wanjuense</name>
    <dbReference type="NCBI Taxonomy" id="356305"/>
    <lineage>
        <taxon>Bacteria</taxon>
        <taxon>Pseudomonadati</taxon>
        <taxon>Bacteroidota</taxon>
        <taxon>Flavobacteriia</taxon>
        <taxon>Flavobacteriales</taxon>
        <taxon>Weeksellaceae</taxon>
        <taxon>Chryseobacterium group</taxon>
        <taxon>Chryseobacterium</taxon>
    </lineage>
</organism>
<dbReference type="STRING" id="356305.SAMN05421841_3813"/>
<sequence>MKNKITLALALSVAGLAQAQIGVNTATPRATFDITSKNPTGTTRTPEGLLIPNVDRQRAQSMTGITTSTMIYVNNISTGTATGIAANINAVGYYYYDGSMWVKLLQDIPTQIDQDNNIYNSNGTLTGNRTVSQAANSLAFTNTATTGTNHFSVDGTTFSVDAVNNRVGLGTSTPKNRLDLGSDAPKDVTAVEGKKLAIYNNATGTSFYGFGISDNTLQIHTASTPDGAPLMVLTRAGNVGIGNTEPSQKLTVVDGVDTNQYQGIASFLPKNLTQGVGIGWGGIQSIGTLSNVNLNLNGKGTGNILLATRDNGNVGIGTTNPTTKLDIAGSVKITDGTQGNNKVLTSDANGVATWKDLPATTDTSIYTNNGTLTGNRIVTQGANTLAFTSTAANAFSVDGNTFSVNASTDRVGIGTTTPETKMEIVTNGSGFQHSNGTVKLKTLLETAEGSVGTSTAHPLSFMTNNTKRMHITAAGLVGIGTSTPNSLLDLGSGNGRKLAVWNSAAGDDFYGFGASANVLQIYAGASATENPLMTLNQNGRVGIGTTNPQTNFHTIGTRRFENATAGSVSVGSVLTATDTNGTAEWRKPAVETIVGGIESGAGIDIPFTTNSAMRYTGRYITLPPGRWAVTITQLAQTSGNLDTDDALFVRSSFAEGTMTIGATATPSANVNGGPTLMSFRVQGPATSGNPQQFDVFQGTIFINNNTSAAKTYRYIVGNTVTGGGPNAATFIRSYGGSWSESSIYATAIQ</sequence>
<keyword evidence="3" id="KW-1185">Reference proteome</keyword>
<dbReference type="RefSeq" id="WP_089795428.1">
    <property type="nucleotide sequence ID" value="NZ_FOIU01000003.1"/>
</dbReference>
<dbReference type="OrthoDB" id="1272218at2"/>
<dbReference type="Proteomes" id="UP000199469">
    <property type="component" value="Unassembled WGS sequence"/>
</dbReference>
<dbReference type="AlphaFoldDB" id="A0A1I0S3N9"/>
<feature type="signal peptide" evidence="1">
    <location>
        <begin position="1"/>
        <end position="19"/>
    </location>
</feature>
<proteinExistence type="predicted"/>
<accession>A0A1I0S3N9</accession>
<gene>
    <name evidence="2" type="ORF">SAMN05421841_3813</name>
</gene>
<evidence type="ECO:0000313" key="3">
    <source>
        <dbReference type="Proteomes" id="UP000199469"/>
    </source>
</evidence>
<evidence type="ECO:0000256" key="1">
    <source>
        <dbReference type="SAM" id="SignalP"/>
    </source>
</evidence>
<protein>
    <submittedName>
        <fullName evidence="2">Uncharacterized protein</fullName>
    </submittedName>
</protein>
<feature type="chain" id="PRO_5011520569" evidence="1">
    <location>
        <begin position="20"/>
        <end position="749"/>
    </location>
</feature>
<dbReference type="EMBL" id="FOIU01000003">
    <property type="protein sequence ID" value="SEW48356.1"/>
    <property type="molecule type" value="Genomic_DNA"/>
</dbReference>
<name>A0A1I0S3N9_9FLAO</name>
<keyword evidence="1" id="KW-0732">Signal</keyword>